<evidence type="ECO:0000313" key="2">
    <source>
        <dbReference type="EMBL" id="GHO88984.1"/>
    </source>
</evidence>
<sequence>MIKCNRCGNMTPAGTVCQACGAPLAGMVDNGPVPGMGFQDQPELPAWLESLRAGERSATPPTNNVPSFSPSDLIEEGAFPSWMRSERGDARDNTAPNPPVSAHPTQFSDQAAAGGDFPSQGITAQSLIDEKSLPSWMQEGTPSGTPPPSPAPGGFSASSLVQPDNLPEWMRTLQPPPVAPKANPTPAAPQPQARPVESPASPAVAPGFSARDLVDQQSLPSWMQPQNEQGAKTGSPNPVNQNPSATNSVQSGFSASSLLDVNALPSWLREGDQNSGQPPRANNPVAPAPQEASWSAQPPAQSGWNQSPSGSTWPAAAGQTPSGMQAPMQTPPVNAMSQPEGGSLSAASFIDPNSLPEWLRSSSGQPANTAQPQGAGSRPGGYGVPPRADNMRVPSRPRGEVNPSESSELAANVFASMLGVASATPNYPAQQPVEQPGQPQAYGQNPSGVQNPYGSQGQSGQGNPYNQPGQANSYAPMGQPEMSQNSLSGMPNSGLMPDTPRGASGVFPQNYDAGNSLSGAYGNSYPGGSQGQNNPAMGANPSMGGQSGLNAGSPYAGNSYSISGSQASSASPDSASEQKSNKKRGLFEAIREWLSR</sequence>
<feature type="region of interest" description="Disordered" evidence="1">
    <location>
        <begin position="135"/>
        <end position="408"/>
    </location>
</feature>
<feature type="compositionally biased region" description="Polar residues" evidence="1">
    <location>
        <begin position="319"/>
        <end position="337"/>
    </location>
</feature>
<dbReference type="Proteomes" id="UP000635565">
    <property type="component" value="Unassembled WGS sequence"/>
</dbReference>
<organism evidence="2 3">
    <name type="scientific">Dictyobacter formicarum</name>
    <dbReference type="NCBI Taxonomy" id="2778368"/>
    <lineage>
        <taxon>Bacteria</taxon>
        <taxon>Bacillati</taxon>
        <taxon>Chloroflexota</taxon>
        <taxon>Ktedonobacteria</taxon>
        <taxon>Ktedonobacterales</taxon>
        <taxon>Dictyobacteraceae</taxon>
        <taxon>Dictyobacter</taxon>
    </lineage>
</organism>
<dbReference type="EMBL" id="BNJJ01000030">
    <property type="protein sequence ID" value="GHO88984.1"/>
    <property type="molecule type" value="Genomic_DNA"/>
</dbReference>
<reference evidence="2 3" key="1">
    <citation type="journal article" date="2021" name="Int. J. Syst. Evol. Microbiol.">
        <title>Reticulibacter mediterranei gen. nov., sp. nov., within the new family Reticulibacteraceae fam. nov., and Ktedonospora formicarum gen. nov., sp. nov., Ktedonobacter robiniae sp. nov., Dictyobacter formicarum sp. nov. and Dictyobacter arantiisoli sp. nov., belonging to the class Ktedonobacteria.</title>
        <authorList>
            <person name="Yabe S."/>
            <person name="Zheng Y."/>
            <person name="Wang C.M."/>
            <person name="Sakai Y."/>
            <person name="Abe K."/>
            <person name="Yokota A."/>
            <person name="Donadio S."/>
            <person name="Cavaletti L."/>
            <person name="Monciardini P."/>
        </authorList>
    </citation>
    <scope>NUCLEOTIDE SEQUENCE [LARGE SCALE GENOMIC DNA]</scope>
    <source>
        <strain evidence="2 3">SOSP1-9</strain>
    </source>
</reference>
<feature type="compositionally biased region" description="Low complexity" evidence="1">
    <location>
        <begin position="559"/>
        <end position="575"/>
    </location>
</feature>
<gene>
    <name evidence="2" type="ORF">KSZ_69900</name>
</gene>
<evidence type="ECO:0008006" key="4">
    <source>
        <dbReference type="Google" id="ProtNLM"/>
    </source>
</evidence>
<keyword evidence="3" id="KW-1185">Reference proteome</keyword>
<feature type="compositionally biased region" description="Polar residues" evidence="1">
    <location>
        <begin position="360"/>
        <end position="374"/>
    </location>
</feature>
<feature type="compositionally biased region" description="Polar residues" evidence="1">
    <location>
        <begin position="292"/>
        <end position="312"/>
    </location>
</feature>
<feature type="compositionally biased region" description="Low complexity" evidence="1">
    <location>
        <begin position="180"/>
        <end position="206"/>
    </location>
</feature>
<protein>
    <recommendedName>
        <fullName evidence="4">Zinc ribbon domain-containing protein</fullName>
    </recommendedName>
</protein>
<dbReference type="RefSeq" id="WP_201366526.1">
    <property type="nucleotide sequence ID" value="NZ_BNJJ01000030.1"/>
</dbReference>
<feature type="compositionally biased region" description="Low complexity" evidence="1">
    <location>
        <begin position="278"/>
        <end position="289"/>
    </location>
</feature>
<name>A0ABQ3VTF8_9CHLR</name>
<feature type="compositionally biased region" description="Polar residues" evidence="1">
    <location>
        <begin position="424"/>
        <end position="473"/>
    </location>
</feature>
<evidence type="ECO:0000256" key="1">
    <source>
        <dbReference type="SAM" id="MobiDB-lite"/>
    </source>
</evidence>
<comment type="caution">
    <text evidence="2">The sequence shown here is derived from an EMBL/GenBank/DDBJ whole genome shotgun (WGS) entry which is preliminary data.</text>
</comment>
<feature type="region of interest" description="Disordered" evidence="1">
    <location>
        <begin position="424"/>
        <end position="586"/>
    </location>
</feature>
<proteinExistence type="predicted"/>
<feature type="compositionally biased region" description="Polar residues" evidence="1">
    <location>
        <begin position="481"/>
        <end position="491"/>
    </location>
</feature>
<feature type="compositionally biased region" description="Polar residues" evidence="1">
    <location>
        <begin position="215"/>
        <end position="259"/>
    </location>
</feature>
<evidence type="ECO:0000313" key="3">
    <source>
        <dbReference type="Proteomes" id="UP000635565"/>
    </source>
</evidence>
<accession>A0ABQ3VTF8</accession>
<feature type="region of interest" description="Disordered" evidence="1">
    <location>
        <begin position="85"/>
        <end position="121"/>
    </location>
</feature>